<evidence type="ECO:0000256" key="1">
    <source>
        <dbReference type="SAM" id="Coils"/>
    </source>
</evidence>
<keyword evidence="2" id="KW-0732">Signal</keyword>
<keyword evidence="1" id="KW-0175">Coiled coil</keyword>
<feature type="coiled-coil region" evidence="1">
    <location>
        <begin position="104"/>
        <end position="131"/>
    </location>
</feature>
<accession>A0ABW8YNC4</accession>
<dbReference type="Proteomes" id="UP001629244">
    <property type="component" value="Unassembled WGS sequence"/>
</dbReference>
<proteinExistence type="predicted"/>
<gene>
    <name evidence="3" type="ORF">ABS767_09225</name>
</gene>
<dbReference type="EMBL" id="JBELQC010000001">
    <property type="protein sequence ID" value="MFL9841142.1"/>
    <property type="molecule type" value="Genomic_DNA"/>
</dbReference>
<evidence type="ECO:0000313" key="3">
    <source>
        <dbReference type="EMBL" id="MFL9841142.1"/>
    </source>
</evidence>
<feature type="chain" id="PRO_5045617196" evidence="2">
    <location>
        <begin position="24"/>
        <end position="133"/>
    </location>
</feature>
<protein>
    <submittedName>
        <fullName evidence="3">Uncharacterized protein</fullName>
    </submittedName>
</protein>
<organism evidence="3 4">
    <name type="scientific">Sphingomonas plantiphila</name>
    <dbReference type="NCBI Taxonomy" id="3163295"/>
    <lineage>
        <taxon>Bacteria</taxon>
        <taxon>Pseudomonadati</taxon>
        <taxon>Pseudomonadota</taxon>
        <taxon>Alphaproteobacteria</taxon>
        <taxon>Sphingomonadales</taxon>
        <taxon>Sphingomonadaceae</taxon>
        <taxon>Sphingomonas</taxon>
    </lineage>
</organism>
<name>A0ABW8YNC4_9SPHN</name>
<comment type="caution">
    <text evidence="3">The sequence shown here is derived from an EMBL/GenBank/DDBJ whole genome shotgun (WGS) entry which is preliminary data.</text>
</comment>
<evidence type="ECO:0000256" key="2">
    <source>
        <dbReference type="SAM" id="SignalP"/>
    </source>
</evidence>
<dbReference type="RefSeq" id="WP_408078057.1">
    <property type="nucleotide sequence ID" value="NZ_JBELQC010000001.1"/>
</dbReference>
<reference evidence="3 4" key="1">
    <citation type="submission" date="2024-06" db="EMBL/GenBank/DDBJ databases">
        <authorList>
            <person name="Kaempfer P."/>
            <person name="Viver T."/>
        </authorList>
    </citation>
    <scope>NUCLEOTIDE SEQUENCE [LARGE SCALE GENOMIC DNA]</scope>
    <source>
        <strain evidence="3 4">ST-64</strain>
    </source>
</reference>
<feature type="signal peptide" evidence="2">
    <location>
        <begin position="1"/>
        <end position="23"/>
    </location>
</feature>
<keyword evidence="4" id="KW-1185">Reference proteome</keyword>
<evidence type="ECO:0000313" key="4">
    <source>
        <dbReference type="Proteomes" id="UP001629244"/>
    </source>
</evidence>
<sequence length="133" mass="14052">MIRTVALAASATAALFLSSSAFAQTGPCAKAAALDQEVSGMHVKYNSLTANSQAAQKQALKAQIIAKTNELNAAKTQCNQCNAALKTQEVAISDMHKLYNTLTANSQAAQKQQLKAQIIAATNKLDRDKKACN</sequence>